<protein>
    <submittedName>
        <fullName evidence="1">Uncharacterized protein</fullName>
    </submittedName>
</protein>
<dbReference type="EMBL" id="JAACJP010000026">
    <property type="protein sequence ID" value="KAF5377000.1"/>
    <property type="molecule type" value="Genomic_DNA"/>
</dbReference>
<name>A0A8H5M0Q0_9AGAR</name>
<accession>A0A8H5M0Q0</accession>
<dbReference type="OrthoDB" id="3006662at2759"/>
<proteinExistence type="predicted"/>
<sequence>MPLPFGVHTPWKAVNAVGTRSKPACDRIEYPHNPKGFHNLIQTGTLKPISVRGISASAWTGENLLSLGLIVKQEKIWFWGSNNPEIHATASNRVQGCSQLANLIAAVDKEDLERPLEHILSILVKKECQIGYSFYSSLQQQLSKRLFANAAKPIVSTMRELRPRRPVNYYPNETASSVSVATISAVHSEYDPATDTTSADTEKPPIKDELVTTSAGVDFIKVVMVLLQADGMKHSQGIEYHKPGISQNYYKEVRTRAGSYGCKTDGSVHVMCWSTEGEQYRDDVVLLEIEAKADSDVVFVPQHAAELLAQMWRRKTALNAAGIQSWDSVIDEYRQPFLVCLNGTKLRIISAVFSVPWLNEVLGPIGEDVRESVLSVPKNLQEIYVSAPLSLETPKERLEAAEVIAHLAVISSLPTPGLKCLKTS</sequence>
<reference evidence="1 2" key="1">
    <citation type="journal article" date="2020" name="ISME J.">
        <title>Uncovering the hidden diversity of litter-decomposition mechanisms in mushroom-forming fungi.</title>
        <authorList>
            <person name="Floudas D."/>
            <person name="Bentzer J."/>
            <person name="Ahren D."/>
            <person name="Johansson T."/>
            <person name="Persson P."/>
            <person name="Tunlid A."/>
        </authorList>
    </citation>
    <scope>NUCLEOTIDE SEQUENCE [LARGE SCALE GENOMIC DNA]</scope>
    <source>
        <strain evidence="1 2">CBS 661.87</strain>
    </source>
</reference>
<keyword evidence="2" id="KW-1185">Reference proteome</keyword>
<comment type="caution">
    <text evidence="1">The sequence shown here is derived from an EMBL/GenBank/DDBJ whole genome shotgun (WGS) entry which is preliminary data.</text>
</comment>
<evidence type="ECO:0000313" key="1">
    <source>
        <dbReference type="EMBL" id="KAF5377000.1"/>
    </source>
</evidence>
<dbReference type="AlphaFoldDB" id="A0A8H5M0Q0"/>
<evidence type="ECO:0000313" key="2">
    <source>
        <dbReference type="Proteomes" id="UP000565441"/>
    </source>
</evidence>
<organism evidence="1 2">
    <name type="scientific">Tricholomella constricta</name>
    <dbReference type="NCBI Taxonomy" id="117010"/>
    <lineage>
        <taxon>Eukaryota</taxon>
        <taxon>Fungi</taxon>
        <taxon>Dikarya</taxon>
        <taxon>Basidiomycota</taxon>
        <taxon>Agaricomycotina</taxon>
        <taxon>Agaricomycetes</taxon>
        <taxon>Agaricomycetidae</taxon>
        <taxon>Agaricales</taxon>
        <taxon>Tricholomatineae</taxon>
        <taxon>Lyophyllaceae</taxon>
        <taxon>Tricholomella</taxon>
    </lineage>
</organism>
<dbReference type="Proteomes" id="UP000565441">
    <property type="component" value="Unassembled WGS sequence"/>
</dbReference>
<gene>
    <name evidence="1" type="ORF">D9615_007307</name>
</gene>